<feature type="domain" description="Synaptonemal complex protein 2 armadillo-repeat-like" evidence="7">
    <location>
        <begin position="22"/>
        <end position="194"/>
    </location>
</feature>
<organism evidence="9 10">
    <name type="scientific">Leptobrachium leishanense</name>
    <name type="common">Leishan spiny toad</name>
    <dbReference type="NCBI Taxonomy" id="445787"/>
    <lineage>
        <taxon>Eukaryota</taxon>
        <taxon>Metazoa</taxon>
        <taxon>Chordata</taxon>
        <taxon>Craniata</taxon>
        <taxon>Vertebrata</taxon>
        <taxon>Euteleostomi</taxon>
        <taxon>Amphibia</taxon>
        <taxon>Batrachia</taxon>
        <taxon>Anura</taxon>
        <taxon>Pelobatoidea</taxon>
        <taxon>Megophryidae</taxon>
        <taxon>Leptobrachium</taxon>
    </lineage>
</organism>
<dbReference type="GO" id="GO:0140013">
    <property type="term" value="P:meiotic nuclear division"/>
    <property type="evidence" value="ECO:0007669"/>
    <property type="project" value="TreeGrafter"/>
</dbReference>
<dbReference type="PANTHER" id="PTHR15607:SF14">
    <property type="entry name" value="SYNAPTONEMAL COMPLEX PROTEIN 2-LIKE"/>
    <property type="match status" value="1"/>
</dbReference>
<feature type="region of interest" description="Disordered" evidence="6">
    <location>
        <begin position="715"/>
        <end position="739"/>
    </location>
</feature>
<feature type="compositionally biased region" description="Polar residues" evidence="6">
    <location>
        <begin position="668"/>
        <end position="677"/>
    </location>
</feature>
<comment type="subcellular location">
    <subcellularLocation>
        <location evidence="2">Chromosome</location>
    </subcellularLocation>
    <subcellularLocation>
        <location evidence="1">Nucleus</location>
    </subcellularLocation>
</comment>
<dbReference type="Pfam" id="PF18584">
    <property type="entry name" value="SYCP2_SLD"/>
    <property type="match status" value="1"/>
</dbReference>
<feature type="compositionally biased region" description="Polar residues" evidence="6">
    <location>
        <begin position="420"/>
        <end position="431"/>
    </location>
</feature>
<evidence type="ECO:0000313" key="9">
    <source>
        <dbReference type="Ensembl" id="ENSLLEP00000032582.1"/>
    </source>
</evidence>
<dbReference type="PANTHER" id="PTHR15607">
    <property type="entry name" value="SYNAPTONEMAL COMPLEX PROTEIN-RELATED"/>
    <property type="match status" value="1"/>
</dbReference>
<dbReference type="AlphaFoldDB" id="A0A8C5Q4K9"/>
<dbReference type="Ensembl" id="ENSLLET00000033844.1">
    <property type="protein sequence ID" value="ENSLLEP00000032582.1"/>
    <property type="gene ID" value="ENSLLEG00000020401.1"/>
</dbReference>
<protein>
    <submittedName>
        <fullName evidence="9">Synaptonemal complex protein 2 like</fullName>
    </submittedName>
</protein>
<dbReference type="GO" id="GO:0000800">
    <property type="term" value="C:lateral element"/>
    <property type="evidence" value="ECO:0007669"/>
    <property type="project" value="TreeGrafter"/>
</dbReference>
<dbReference type="GO" id="GO:0000779">
    <property type="term" value="C:condensed chromosome, centromeric region"/>
    <property type="evidence" value="ECO:0007669"/>
    <property type="project" value="TreeGrafter"/>
</dbReference>
<evidence type="ECO:0000256" key="1">
    <source>
        <dbReference type="ARBA" id="ARBA00004123"/>
    </source>
</evidence>
<gene>
    <name evidence="9" type="primary">SYCP2L</name>
</gene>
<evidence type="ECO:0000259" key="8">
    <source>
        <dbReference type="Pfam" id="PF18584"/>
    </source>
</evidence>
<feature type="region of interest" description="Disordered" evidence="6">
    <location>
        <begin position="653"/>
        <end position="686"/>
    </location>
</feature>
<feature type="domain" description="Synaptonemal complex protein 2 Spt16M-like" evidence="8">
    <location>
        <begin position="286"/>
        <end position="396"/>
    </location>
</feature>
<comment type="similarity">
    <text evidence="3">Belongs to the SYCP2 family.</text>
</comment>
<keyword evidence="10" id="KW-1185">Reference proteome</keyword>
<evidence type="ECO:0000256" key="6">
    <source>
        <dbReference type="SAM" id="MobiDB-lite"/>
    </source>
</evidence>
<proteinExistence type="inferred from homology"/>
<evidence type="ECO:0000256" key="5">
    <source>
        <dbReference type="ARBA" id="ARBA00023242"/>
    </source>
</evidence>
<keyword evidence="5" id="KW-0539">Nucleus</keyword>
<feature type="region of interest" description="Disordered" evidence="6">
    <location>
        <begin position="510"/>
        <end position="547"/>
    </location>
</feature>
<dbReference type="Proteomes" id="UP000694569">
    <property type="component" value="Unplaced"/>
</dbReference>
<feature type="region of interest" description="Disordered" evidence="6">
    <location>
        <begin position="400"/>
        <end position="441"/>
    </location>
</feature>
<evidence type="ECO:0000259" key="7">
    <source>
        <dbReference type="Pfam" id="PF18581"/>
    </source>
</evidence>
<evidence type="ECO:0000313" key="10">
    <source>
        <dbReference type="Proteomes" id="UP000694569"/>
    </source>
</evidence>
<evidence type="ECO:0000256" key="3">
    <source>
        <dbReference type="ARBA" id="ARBA00007960"/>
    </source>
</evidence>
<dbReference type="InterPro" id="IPR024835">
    <property type="entry name" value="SYCP2-like"/>
</dbReference>
<name>A0A8C5Q4K9_9ANUR</name>
<dbReference type="Pfam" id="PF18581">
    <property type="entry name" value="SYCP2_ARLD"/>
    <property type="match status" value="1"/>
</dbReference>
<sequence>MSDEDQINKLSENMDNPAEYYLETLISDAFKGKGFQKISELFEDKKVFPSQRYSRVLLNQLDKLIHKELDRNAFEHVSLLMKCIQHFCKNDHQEGSSLIEQGLVLKMVLWFERTVEFLNIFGKTNAFISTLVEDFYDTALVIFKSNCEEGKKQLLDSFLLRLALVVTEKWPPCNIRLEALRTLNHILGNSSREDKKRLQSCEDLFVLAQDLAKAILEAGDYDIQVAILEALCRMMAKKWRDTFVTRWFEDEVLAAAFKEIRDKEFETDCRIFLNTLNSRLKDERGVYTFPCITAFADSSELAKPQDESLEHFWIDFNVASRCISFYINNTQGGLWDSVRLQSDELENYALKETDGQKVLQLYLRKPLVVDNKDVTEVKLCFEKEQDIQNAVKKIIDKDNTVSSDQTEAMDSSKPTEVEPSKQSPVVQTKSTSEQRKSDQADMEEVDLLSGVLFSPCSPSAPQKLSSEPLFTQKSLTTVAESQEVLIENVPLEIIPFSEISVSVVSTDSRSLTLDGSEDGSAVVKGSTKSGAKKKKTPSPENQSAKKKAEELYQFSGYPCREKVSEAKEKIFVPKDSADRKKTSHFSPVLKSTNTSKIHLFSESNGIATSSQSEKSWVIDFQNRSSVKPASYSRRKRRRKCNLKVLPLSSDSCDGMTTPSKAKLKENPTLDTYTSTPTGGKAKSLKSSELKLPGISTILTPQDSNVVNLSDLDDDIMDPLQETSSPNSSKHSEDPVKTKLKSGSVEIKDFTVGNRKRKRLFGDLNEEFGSKSIKLSESCQKMLVPGDWDNEPFDSDEQDLGEASVISAFEVFTNDLRKKFVSRYKRMEKRTHNALKGSHRQVSTLLEEINQCRLQKLDKFHSIVVKELSNLESETRALKGLENETMKFWEDHYVKMNTFCEHQKQRITAIGSTFGETMLKVTNSLENIVKKDKVPVKEEDMSIKTDQAQS</sequence>
<dbReference type="OrthoDB" id="10256849at2759"/>
<feature type="compositionally biased region" description="Polar residues" evidence="6">
    <location>
        <begin position="400"/>
        <end position="412"/>
    </location>
</feature>
<dbReference type="GeneTree" id="ENSGT00530000063859"/>
<keyword evidence="4" id="KW-0158">Chromosome</keyword>
<evidence type="ECO:0000256" key="2">
    <source>
        <dbReference type="ARBA" id="ARBA00004286"/>
    </source>
</evidence>
<reference evidence="9" key="1">
    <citation type="submission" date="2025-08" db="UniProtKB">
        <authorList>
            <consortium name="Ensembl"/>
        </authorList>
    </citation>
    <scope>IDENTIFICATION</scope>
</reference>
<reference evidence="9" key="2">
    <citation type="submission" date="2025-09" db="UniProtKB">
        <authorList>
            <consortium name="Ensembl"/>
        </authorList>
    </citation>
    <scope>IDENTIFICATION</scope>
</reference>
<dbReference type="InterPro" id="IPR041322">
    <property type="entry name" value="SYCP2_ARLD"/>
</dbReference>
<accession>A0A8C5Q4K9</accession>
<evidence type="ECO:0000256" key="4">
    <source>
        <dbReference type="ARBA" id="ARBA00022454"/>
    </source>
</evidence>
<dbReference type="InterPro" id="IPR040560">
    <property type="entry name" value="SYCP2_SLD"/>
</dbReference>